<dbReference type="GO" id="GO:0016758">
    <property type="term" value="F:hexosyltransferase activity"/>
    <property type="evidence" value="ECO:0007669"/>
    <property type="project" value="TreeGrafter"/>
</dbReference>
<dbReference type="PANTHER" id="PTHR45947:SF3">
    <property type="entry name" value="SULFOQUINOVOSYL TRANSFERASE SQD2"/>
    <property type="match status" value="1"/>
</dbReference>
<reference evidence="5 6" key="1">
    <citation type="submission" date="2018-08" db="EMBL/GenBank/DDBJ databases">
        <title>Sequencing the genomes of 1000 actinobacteria strains.</title>
        <authorList>
            <person name="Klenk H.-P."/>
        </authorList>
    </citation>
    <scope>NUCLEOTIDE SEQUENCE [LARGE SCALE GENOMIC DNA]</scope>
    <source>
        <strain evidence="5 6">DSM 22967</strain>
    </source>
</reference>
<sequence length="370" mass="39347">MRIWLAPSAFFPAKGGVEELTLQLARQYQRRGHEVTVVVHRHPSDLPEVGEVEGVPVRRIPFDLPGRNPRALAGYPASVARQLRALAAIGAPPDVLHVQCPANQVPALTAYAARHRVPFVITTQGEVTMDAGQIYQRSAQMRLALRAGSRRAALLAACSRRAADDAATVAPRFAGCVVVPNGVDPAQWQVTELPTQPNFAAWGRHVPQKGLDLLIRAFALVREELPDAVLRIGGDGEQTPDLRELAGPGVEFVGSLDRSGVQDLLARSRVAVVPSRLEPFGIVAVEAMAAGRGVVWSTNGGLADATGGLGWGVDPNDTRALAGALVAAHREPVDPMVARAHAESLSWENIADRYLTAYSTQARLGSGAGS</sequence>
<dbReference type="AlphaFoldDB" id="A0A3D9UWL3"/>
<evidence type="ECO:0000256" key="3">
    <source>
        <dbReference type="ARBA" id="ARBA00022679"/>
    </source>
</evidence>
<evidence type="ECO:0000313" key="6">
    <source>
        <dbReference type="Proteomes" id="UP000256253"/>
    </source>
</evidence>
<name>A0A3D9UWL3_9MICO</name>
<accession>A0A3D9UWL3</accession>
<dbReference type="SUPFAM" id="SSF53756">
    <property type="entry name" value="UDP-Glycosyltransferase/glycogen phosphorylase"/>
    <property type="match status" value="1"/>
</dbReference>
<dbReference type="Pfam" id="PF13439">
    <property type="entry name" value="Glyco_transf_4"/>
    <property type="match status" value="1"/>
</dbReference>
<feature type="domain" description="Glycosyltransferase subfamily 4-like N-terminal" evidence="4">
    <location>
        <begin position="15"/>
        <end position="186"/>
    </location>
</feature>
<evidence type="ECO:0000256" key="1">
    <source>
        <dbReference type="ARBA" id="ARBA00021292"/>
    </source>
</evidence>
<evidence type="ECO:0000259" key="4">
    <source>
        <dbReference type="Pfam" id="PF13439"/>
    </source>
</evidence>
<organism evidence="5 6">
    <name type="scientific">Calidifontibacter indicus</name>
    <dbReference type="NCBI Taxonomy" id="419650"/>
    <lineage>
        <taxon>Bacteria</taxon>
        <taxon>Bacillati</taxon>
        <taxon>Actinomycetota</taxon>
        <taxon>Actinomycetes</taxon>
        <taxon>Micrococcales</taxon>
        <taxon>Dermacoccaceae</taxon>
        <taxon>Calidifontibacter</taxon>
    </lineage>
</organism>
<dbReference type="EMBL" id="QTUA01000001">
    <property type="protein sequence ID" value="REF30374.1"/>
    <property type="molecule type" value="Genomic_DNA"/>
</dbReference>
<dbReference type="Gene3D" id="3.40.50.2000">
    <property type="entry name" value="Glycogen Phosphorylase B"/>
    <property type="match status" value="2"/>
</dbReference>
<keyword evidence="6" id="KW-1185">Reference proteome</keyword>
<dbReference type="PANTHER" id="PTHR45947">
    <property type="entry name" value="SULFOQUINOVOSYL TRANSFERASE SQD2"/>
    <property type="match status" value="1"/>
</dbReference>
<keyword evidence="2" id="KW-0328">Glycosyltransferase</keyword>
<dbReference type="CDD" id="cd03801">
    <property type="entry name" value="GT4_PimA-like"/>
    <property type="match status" value="1"/>
</dbReference>
<dbReference type="Pfam" id="PF13692">
    <property type="entry name" value="Glyco_trans_1_4"/>
    <property type="match status" value="1"/>
</dbReference>
<keyword evidence="3" id="KW-0808">Transferase</keyword>
<gene>
    <name evidence="5" type="ORF">DFJ65_1380</name>
</gene>
<protein>
    <recommendedName>
        <fullName evidence="1">D-inositol 3-phosphate glycosyltransferase</fullName>
    </recommendedName>
</protein>
<evidence type="ECO:0000256" key="2">
    <source>
        <dbReference type="ARBA" id="ARBA00022676"/>
    </source>
</evidence>
<dbReference type="GO" id="GO:1901137">
    <property type="term" value="P:carbohydrate derivative biosynthetic process"/>
    <property type="evidence" value="ECO:0007669"/>
    <property type="project" value="UniProtKB-ARBA"/>
</dbReference>
<dbReference type="InterPro" id="IPR028098">
    <property type="entry name" value="Glyco_trans_4-like_N"/>
</dbReference>
<proteinExistence type="predicted"/>
<dbReference type="Proteomes" id="UP000256253">
    <property type="component" value="Unassembled WGS sequence"/>
</dbReference>
<comment type="caution">
    <text evidence="5">The sequence shown here is derived from an EMBL/GenBank/DDBJ whole genome shotgun (WGS) entry which is preliminary data.</text>
</comment>
<evidence type="ECO:0000313" key="5">
    <source>
        <dbReference type="EMBL" id="REF30374.1"/>
    </source>
</evidence>
<dbReference type="InterPro" id="IPR050194">
    <property type="entry name" value="Glycosyltransferase_grp1"/>
</dbReference>